<dbReference type="EMBL" id="KZ305080">
    <property type="protein sequence ID" value="PIA29065.1"/>
    <property type="molecule type" value="Genomic_DNA"/>
</dbReference>
<protein>
    <submittedName>
        <fullName evidence="7">Uncharacterized protein</fullName>
    </submittedName>
</protein>
<evidence type="ECO:0000256" key="2">
    <source>
        <dbReference type="ARBA" id="ARBA00022737"/>
    </source>
</evidence>
<evidence type="ECO:0000256" key="4">
    <source>
        <dbReference type="ARBA" id="ARBA00022840"/>
    </source>
</evidence>
<dbReference type="GO" id="GO:0005524">
    <property type="term" value="F:ATP binding"/>
    <property type="evidence" value="ECO:0007669"/>
    <property type="project" value="UniProtKB-KW"/>
</dbReference>
<dbReference type="InterPro" id="IPR036388">
    <property type="entry name" value="WH-like_DNA-bd_sf"/>
</dbReference>
<dbReference type="Pfam" id="PF13855">
    <property type="entry name" value="LRR_8"/>
    <property type="match status" value="2"/>
</dbReference>
<dbReference type="InterPro" id="IPR001611">
    <property type="entry name" value="Leu-rich_rpt"/>
</dbReference>
<sequence>MDILRSKYKELCSRQSDIEKEVIRGREKLEIHTKEVSDWLNSVDFIKKSVNDIETLLESKTIGCFSTYHLVPKHSKLVIQISKEVDQLIETTPSANELYIFPKIVYNVRDRSQLSDIIWESMTDSRIGINGIYGYGGVGKTTVMRKIHDHLCRSGIFDKIFWVTLSKDLSLRKLQNDIALQMNLDLPLYENVQFRAAQILERLKMTKKFLIIFDNISRRFSLEEVGVPRPKGENGCKIVVITRSFGICKDMNADIIVEVEPLVWEEAWNLFVNKAGNVVYIPDIQPFAKQVVTHCRGLPIGLVSVGHAMRDEVSVEVWKKTFDYVFTPEVYPMKDDYVFKLLRFSYKCLNNDKLQNCFLYCAFFPEDYLFNPEELIRYWMAEKFIYVAGDIVAEIDEGFKILRALQDANMLQTFAEGGEVFLKMHPLHRDLAIRIMKPALCVKAGLGLMELPFNPEWARARKMSLMRNALQLLYVSPTCPQLSTLLLNNNPISDIISPFFHKMLALKFLDLSYSLIIELPTSLSELTQLRVLFLHYCTHLKHIPCLEKLKKLRSLCLCGTSITELPQGMEGLVSLRSLDLSETTKLESIQVGLISSLVHLEELRLQGSRLCKMAPMVANYLIETRSLKRLAILTLSVVGYGDHLDTIVYLQGQNLKIFSVNVYGSTEDYIEDVETM</sequence>
<dbReference type="SUPFAM" id="SSF52540">
    <property type="entry name" value="P-loop containing nucleoside triphosphate hydrolases"/>
    <property type="match status" value="1"/>
</dbReference>
<dbReference type="Pfam" id="PF23559">
    <property type="entry name" value="WHD_DRP"/>
    <property type="match status" value="1"/>
</dbReference>
<dbReference type="PANTHER" id="PTHR33463:SF167">
    <property type="entry name" value="PUTATIVE-RELATED"/>
    <property type="match status" value="1"/>
</dbReference>
<evidence type="ECO:0000256" key="3">
    <source>
        <dbReference type="ARBA" id="ARBA00022821"/>
    </source>
</evidence>
<reference evidence="7 8" key="1">
    <citation type="submission" date="2017-09" db="EMBL/GenBank/DDBJ databases">
        <title>WGS assembly of Aquilegia coerulea Goldsmith.</title>
        <authorList>
            <person name="Hodges S."/>
            <person name="Kramer E."/>
            <person name="Nordborg M."/>
            <person name="Tomkins J."/>
            <person name="Borevitz J."/>
            <person name="Derieg N."/>
            <person name="Yan J."/>
            <person name="Mihaltcheva S."/>
            <person name="Hayes R.D."/>
            <person name="Rokhsar D."/>
        </authorList>
    </citation>
    <scope>NUCLEOTIDE SEQUENCE [LARGE SCALE GENOMIC DNA]</scope>
    <source>
        <strain evidence="8">cv. Goldsmith</strain>
    </source>
</reference>
<feature type="domain" description="NB-ARC" evidence="5">
    <location>
        <begin position="116"/>
        <end position="276"/>
    </location>
</feature>
<evidence type="ECO:0000313" key="7">
    <source>
        <dbReference type="EMBL" id="PIA29065.1"/>
    </source>
</evidence>
<keyword evidence="2" id="KW-0677">Repeat</keyword>
<proteinExistence type="inferred from homology"/>
<dbReference type="FunFam" id="3.40.50.300:FF:001091">
    <property type="entry name" value="Probable disease resistance protein At1g61300"/>
    <property type="match status" value="1"/>
</dbReference>
<accession>A0A2G5CCR5</accession>
<comment type="similarity">
    <text evidence="1">Belongs to the disease resistance NB-LRR family.</text>
</comment>
<dbReference type="Pfam" id="PF00931">
    <property type="entry name" value="NB-ARC"/>
    <property type="match status" value="1"/>
</dbReference>
<dbReference type="Gene3D" id="3.80.10.10">
    <property type="entry name" value="Ribonuclease Inhibitor"/>
    <property type="match status" value="1"/>
</dbReference>
<dbReference type="OrthoDB" id="3794806at2759"/>
<dbReference type="InterPro" id="IPR042197">
    <property type="entry name" value="Apaf_helical"/>
</dbReference>
<dbReference type="GO" id="GO:0043531">
    <property type="term" value="F:ADP binding"/>
    <property type="evidence" value="ECO:0007669"/>
    <property type="project" value="InterPro"/>
</dbReference>
<keyword evidence="8" id="KW-1185">Reference proteome</keyword>
<keyword evidence="3" id="KW-0611">Plant defense</keyword>
<name>A0A2G5CCR5_AQUCA</name>
<keyword evidence="4" id="KW-0067">ATP-binding</keyword>
<dbReference type="Proteomes" id="UP000230069">
    <property type="component" value="Unassembled WGS sequence"/>
</dbReference>
<dbReference type="Gene3D" id="1.10.10.10">
    <property type="entry name" value="Winged helix-like DNA-binding domain superfamily/Winged helix DNA-binding domain"/>
    <property type="match status" value="1"/>
</dbReference>
<keyword evidence="4" id="KW-0547">Nucleotide-binding</keyword>
<dbReference type="GO" id="GO:0006952">
    <property type="term" value="P:defense response"/>
    <property type="evidence" value="ECO:0007669"/>
    <property type="project" value="UniProtKB-KW"/>
</dbReference>
<dbReference type="InterPro" id="IPR050905">
    <property type="entry name" value="Plant_NBS-LRR"/>
</dbReference>
<evidence type="ECO:0000256" key="1">
    <source>
        <dbReference type="ARBA" id="ARBA00008894"/>
    </source>
</evidence>
<evidence type="ECO:0000259" key="5">
    <source>
        <dbReference type="Pfam" id="PF00931"/>
    </source>
</evidence>
<dbReference type="STRING" id="218851.A0A2G5CCR5"/>
<dbReference type="InterPro" id="IPR027417">
    <property type="entry name" value="P-loop_NTPase"/>
</dbReference>
<evidence type="ECO:0000259" key="6">
    <source>
        <dbReference type="Pfam" id="PF23559"/>
    </source>
</evidence>
<evidence type="ECO:0000313" key="8">
    <source>
        <dbReference type="Proteomes" id="UP000230069"/>
    </source>
</evidence>
<organism evidence="7 8">
    <name type="scientific">Aquilegia coerulea</name>
    <name type="common">Rocky mountain columbine</name>
    <dbReference type="NCBI Taxonomy" id="218851"/>
    <lineage>
        <taxon>Eukaryota</taxon>
        <taxon>Viridiplantae</taxon>
        <taxon>Streptophyta</taxon>
        <taxon>Embryophyta</taxon>
        <taxon>Tracheophyta</taxon>
        <taxon>Spermatophyta</taxon>
        <taxon>Magnoliopsida</taxon>
        <taxon>Ranunculales</taxon>
        <taxon>Ranunculaceae</taxon>
        <taxon>Thalictroideae</taxon>
        <taxon>Aquilegia</taxon>
    </lineage>
</organism>
<dbReference type="Gene3D" id="1.10.8.430">
    <property type="entry name" value="Helical domain of apoptotic protease-activating factors"/>
    <property type="match status" value="1"/>
</dbReference>
<dbReference type="SUPFAM" id="SSF52058">
    <property type="entry name" value="L domain-like"/>
    <property type="match status" value="1"/>
</dbReference>
<dbReference type="InterPro" id="IPR032675">
    <property type="entry name" value="LRR_dom_sf"/>
</dbReference>
<dbReference type="Gene3D" id="3.40.50.300">
    <property type="entry name" value="P-loop containing nucleotide triphosphate hydrolases"/>
    <property type="match status" value="1"/>
</dbReference>
<feature type="domain" description="Disease resistance protein winged helix" evidence="6">
    <location>
        <begin position="364"/>
        <end position="432"/>
    </location>
</feature>
<dbReference type="PRINTS" id="PR00364">
    <property type="entry name" value="DISEASERSIST"/>
</dbReference>
<dbReference type="FunFam" id="1.10.10.10:FF:000322">
    <property type="entry name" value="Probable disease resistance protein At1g63360"/>
    <property type="match status" value="1"/>
</dbReference>
<dbReference type="InterPro" id="IPR002182">
    <property type="entry name" value="NB-ARC"/>
</dbReference>
<dbReference type="PANTHER" id="PTHR33463">
    <property type="entry name" value="NB-ARC DOMAIN-CONTAINING PROTEIN-RELATED"/>
    <property type="match status" value="1"/>
</dbReference>
<dbReference type="InParanoid" id="A0A2G5CCR5"/>
<dbReference type="AlphaFoldDB" id="A0A2G5CCR5"/>
<dbReference type="InterPro" id="IPR058922">
    <property type="entry name" value="WHD_DRP"/>
</dbReference>
<gene>
    <name evidence="7" type="ORF">AQUCO_06300026v1</name>
</gene>